<dbReference type="Proteomes" id="UP000708208">
    <property type="component" value="Unassembled WGS sequence"/>
</dbReference>
<feature type="compositionally biased region" description="Basic and acidic residues" evidence="1">
    <location>
        <begin position="21"/>
        <end position="31"/>
    </location>
</feature>
<protein>
    <submittedName>
        <fullName evidence="2">Uncharacterized protein</fullName>
    </submittedName>
</protein>
<dbReference type="EMBL" id="CAJVCH010200347">
    <property type="protein sequence ID" value="CAG7730782.1"/>
    <property type="molecule type" value="Genomic_DNA"/>
</dbReference>
<evidence type="ECO:0000313" key="3">
    <source>
        <dbReference type="Proteomes" id="UP000708208"/>
    </source>
</evidence>
<dbReference type="AlphaFoldDB" id="A0A8J2K2A9"/>
<evidence type="ECO:0000313" key="2">
    <source>
        <dbReference type="EMBL" id="CAG7730782.1"/>
    </source>
</evidence>
<sequence length="31" mass="3244">MAGVTLVGPFVGTNPALPANRADRHGRNEKP</sequence>
<feature type="non-terminal residue" evidence="2">
    <location>
        <position position="31"/>
    </location>
</feature>
<name>A0A8J2K2A9_9HEXA</name>
<reference evidence="2" key="1">
    <citation type="submission" date="2021-06" db="EMBL/GenBank/DDBJ databases">
        <authorList>
            <person name="Hodson N. C."/>
            <person name="Mongue J. A."/>
            <person name="Jaron S. K."/>
        </authorList>
    </citation>
    <scope>NUCLEOTIDE SEQUENCE</scope>
</reference>
<gene>
    <name evidence="2" type="ORF">AFUS01_LOCUS19401</name>
</gene>
<proteinExistence type="predicted"/>
<feature type="region of interest" description="Disordered" evidence="1">
    <location>
        <begin position="1"/>
        <end position="31"/>
    </location>
</feature>
<organism evidence="2 3">
    <name type="scientific">Allacma fusca</name>
    <dbReference type="NCBI Taxonomy" id="39272"/>
    <lineage>
        <taxon>Eukaryota</taxon>
        <taxon>Metazoa</taxon>
        <taxon>Ecdysozoa</taxon>
        <taxon>Arthropoda</taxon>
        <taxon>Hexapoda</taxon>
        <taxon>Collembola</taxon>
        <taxon>Symphypleona</taxon>
        <taxon>Sminthuridae</taxon>
        <taxon>Allacma</taxon>
    </lineage>
</organism>
<evidence type="ECO:0000256" key="1">
    <source>
        <dbReference type="SAM" id="MobiDB-lite"/>
    </source>
</evidence>
<comment type="caution">
    <text evidence="2">The sequence shown here is derived from an EMBL/GenBank/DDBJ whole genome shotgun (WGS) entry which is preliminary data.</text>
</comment>
<keyword evidence="3" id="KW-1185">Reference proteome</keyword>
<accession>A0A8J2K2A9</accession>